<keyword evidence="4" id="KW-0328">Glycosyltransferase</keyword>
<evidence type="ECO:0000313" key="5">
    <source>
        <dbReference type="Proteomes" id="UP000190080"/>
    </source>
</evidence>
<feature type="domain" description="Glycosyltransferase 2-like" evidence="3">
    <location>
        <begin position="184"/>
        <end position="257"/>
    </location>
</feature>
<dbReference type="InterPro" id="IPR001173">
    <property type="entry name" value="Glyco_trans_2-like"/>
</dbReference>
<dbReference type="AlphaFoldDB" id="A0A1V4IYD4"/>
<dbReference type="EC" id="2.4.1.289" evidence="4"/>
<dbReference type="EMBL" id="MZGV01000001">
    <property type="protein sequence ID" value="OPJ65061.1"/>
    <property type="molecule type" value="Genomic_DNA"/>
</dbReference>
<dbReference type="Pfam" id="PF13632">
    <property type="entry name" value="Glyco_trans_2_3"/>
    <property type="match status" value="1"/>
</dbReference>
<evidence type="ECO:0000259" key="3">
    <source>
        <dbReference type="Pfam" id="PF13632"/>
    </source>
</evidence>
<dbReference type="Gene3D" id="3.90.550.10">
    <property type="entry name" value="Spore Coat Polysaccharide Biosynthesis Protein SpsA, Chain A"/>
    <property type="match status" value="1"/>
</dbReference>
<keyword evidence="1" id="KW-0812">Transmembrane</keyword>
<dbReference type="GO" id="GO:0102096">
    <property type="term" value="F:decaprenyl-N-acetyl-alpha-D-glucosaminyl-pyrophosphate:dTDP-alpha-L-rhamnose rhamnosyltransferase activity"/>
    <property type="evidence" value="ECO:0007669"/>
    <property type="project" value="UniProtKB-EC"/>
</dbReference>
<evidence type="ECO:0000259" key="2">
    <source>
        <dbReference type="Pfam" id="PF00535"/>
    </source>
</evidence>
<evidence type="ECO:0000313" key="4">
    <source>
        <dbReference type="EMBL" id="OPJ65061.1"/>
    </source>
</evidence>
<dbReference type="Proteomes" id="UP000190080">
    <property type="component" value="Unassembled WGS sequence"/>
</dbReference>
<dbReference type="SUPFAM" id="SSF53448">
    <property type="entry name" value="Nucleotide-diphospho-sugar transferases"/>
    <property type="match status" value="1"/>
</dbReference>
<dbReference type="PANTHER" id="PTHR43179">
    <property type="entry name" value="RHAMNOSYLTRANSFERASE WBBL"/>
    <property type="match status" value="1"/>
</dbReference>
<proteinExistence type="predicted"/>
<dbReference type="STRING" id="1450648.CLORY_00610"/>
<dbReference type="CDD" id="cd04186">
    <property type="entry name" value="GT_2_like_c"/>
    <property type="match status" value="1"/>
</dbReference>
<gene>
    <name evidence="4" type="primary">wbbL_2</name>
    <name evidence="4" type="ORF">CLORY_00610</name>
</gene>
<protein>
    <submittedName>
        <fullName evidence="4">N-acetylglucosaminyl-diphospho-decaprenol L-rhamnosyltransferase</fullName>
        <ecNumber evidence="4">2.4.1.289</ecNumber>
    </submittedName>
</protein>
<accession>A0A1V4IYD4</accession>
<comment type="caution">
    <text evidence="4">The sequence shown here is derived from an EMBL/GenBank/DDBJ whole genome shotgun (WGS) entry which is preliminary data.</text>
</comment>
<keyword evidence="1" id="KW-1133">Transmembrane helix</keyword>
<keyword evidence="1" id="KW-0472">Membrane</keyword>
<feature type="transmembrane region" description="Helical" evidence="1">
    <location>
        <begin position="269"/>
        <end position="294"/>
    </location>
</feature>
<organism evidence="4 5">
    <name type="scientific">Clostridium oryzae</name>
    <dbReference type="NCBI Taxonomy" id="1450648"/>
    <lineage>
        <taxon>Bacteria</taxon>
        <taxon>Bacillati</taxon>
        <taxon>Bacillota</taxon>
        <taxon>Clostridia</taxon>
        <taxon>Eubacteriales</taxon>
        <taxon>Clostridiaceae</taxon>
        <taxon>Clostridium</taxon>
    </lineage>
</organism>
<feature type="domain" description="Glycosyltransferase 2-like" evidence="2">
    <location>
        <begin position="11"/>
        <end position="127"/>
    </location>
</feature>
<keyword evidence="4" id="KW-0808">Transferase</keyword>
<dbReference type="PANTHER" id="PTHR43179:SF7">
    <property type="entry name" value="RHAMNOSYLTRANSFERASE WBBL"/>
    <property type="match status" value="1"/>
</dbReference>
<sequence length="296" mass="34438">MNEKIYEKKLSIIILNYKTEKLTAQTIDAVLNTVKNEAYEIFLVDNNSGDGSLEHLKERYSNEKRIKFIANKDNVGFAKGNNAAIKVSNSEYVLLLNSDTIVYEGTIDKCIEYMDKNEQVGAMGPKVVLEDGSLDHACKRGFPTPSASLYYMLKLDKIFKNKEKYGKYDMSYLPIDEINEVDALTGAFMMVRREVIDTVGALDERFFMYAEDIDWCYRIKKAGWKIIYYPEVKMLHLKGESGKKRKYRTIYQFHKTMLQFYEKNYRQHYNIFVTAAVYAGVWLKCGLTMLVNVFKR</sequence>
<dbReference type="OrthoDB" id="9813495at2"/>
<reference evidence="4 5" key="1">
    <citation type="submission" date="2017-03" db="EMBL/GenBank/DDBJ databases">
        <title>Genome sequence of Clostridium oryzae DSM 28571.</title>
        <authorList>
            <person name="Poehlein A."/>
            <person name="Daniel R."/>
        </authorList>
    </citation>
    <scope>NUCLEOTIDE SEQUENCE [LARGE SCALE GENOMIC DNA]</scope>
    <source>
        <strain evidence="4 5">DSM 28571</strain>
    </source>
</reference>
<dbReference type="InterPro" id="IPR029044">
    <property type="entry name" value="Nucleotide-diphossugar_trans"/>
</dbReference>
<name>A0A1V4IYD4_9CLOT</name>
<keyword evidence="5" id="KW-1185">Reference proteome</keyword>
<evidence type="ECO:0000256" key="1">
    <source>
        <dbReference type="SAM" id="Phobius"/>
    </source>
</evidence>
<dbReference type="Pfam" id="PF00535">
    <property type="entry name" value="Glycos_transf_2"/>
    <property type="match status" value="1"/>
</dbReference>
<dbReference type="RefSeq" id="WP_079421583.1">
    <property type="nucleotide sequence ID" value="NZ_MZGV01000001.1"/>
</dbReference>